<evidence type="ECO:0000256" key="6">
    <source>
        <dbReference type="SAM" id="MobiDB-lite"/>
    </source>
</evidence>
<evidence type="ECO:0000313" key="8">
    <source>
        <dbReference type="EMBL" id="PTM78204.1"/>
    </source>
</evidence>
<dbReference type="InterPro" id="IPR051473">
    <property type="entry name" value="P2Ox-like"/>
</dbReference>
<reference evidence="8 9" key="1">
    <citation type="submission" date="2018-04" db="EMBL/GenBank/DDBJ databases">
        <title>Genomic Encyclopedia of Type Strains, Phase III (KMG-III): the genomes of soil and plant-associated and newly described type strains.</title>
        <authorList>
            <person name="Whitman W."/>
        </authorList>
    </citation>
    <scope>NUCLEOTIDE SEQUENCE [LARGE SCALE GENOMIC DNA]</scope>
    <source>
        <strain evidence="8 9">JA192</strain>
    </source>
</reference>
<gene>
    <name evidence="8" type="ORF">C8J29_104160</name>
</gene>
<evidence type="ECO:0000259" key="7">
    <source>
        <dbReference type="Pfam" id="PF05199"/>
    </source>
</evidence>
<dbReference type="EMBL" id="PZZW01000004">
    <property type="protein sequence ID" value="PTM78204.1"/>
    <property type="molecule type" value="Genomic_DNA"/>
</dbReference>
<keyword evidence="3" id="KW-0285">Flavoprotein</keyword>
<dbReference type="InterPro" id="IPR007867">
    <property type="entry name" value="GMC_OxRtase_C"/>
</dbReference>
<evidence type="ECO:0000256" key="2">
    <source>
        <dbReference type="ARBA" id="ARBA00010790"/>
    </source>
</evidence>
<comment type="caution">
    <text evidence="8">The sequence shown here is derived from an EMBL/GenBank/DDBJ whole genome shotgun (WGS) entry which is preliminary data.</text>
</comment>
<dbReference type="Gene3D" id="3.50.50.60">
    <property type="entry name" value="FAD/NAD(P)-binding domain"/>
    <property type="match status" value="2"/>
</dbReference>
<keyword evidence="4" id="KW-0274">FAD</keyword>
<dbReference type="PANTHER" id="PTHR42784">
    <property type="entry name" value="PYRANOSE 2-OXIDASE"/>
    <property type="match status" value="1"/>
</dbReference>
<dbReference type="RefSeq" id="WP_069333465.1">
    <property type="nucleotide sequence ID" value="NZ_MABH01000239.1"/>
</dbReference>
<sequence>MGGRPSDPPFDVAVVGSGPAGLAIVSRLVGRGLSLALIEAGSRRRDREDEEDSLGAESLSGHGHPAAHLFRRRMLGGASTVWGGRCIPFDRIDFRSGGGGIGWPVDPGEIERHLPAAADFLDCGAPEFDEAAFDRPLRMNRPEAADLELDTIERFSRPTDLWEKLRPKLEGRRDLRVLAGHLVTSVELCPDGSRVEGLRLVDRASGIRSFLRARHVVLACGGIETARLLLASRDVRPEGIGNHSDHLGRHYMTHVIGDVGELHLTSAIEGGKIDYRRTRDGIYGRSLIRLTDACRLRERLPNALWRPAPPPSWDAAHRDPILSAVHLAKLLLPKEYQLGLVGAAALPPTPEILAHLANILREPVDLASFLPHILFRRVLARRKLPSVFLIRRDRRYRLEMNAEQMPDPQSRITLGTTRDRWGMPRIRLHWHLDPATLSGVRANLARLEAQVAAGGIGQFLWSPETVEQALGAQGGHHIGTARMSARPEDGVVDPDGTVWGVPNLHLAGAAVFPTSGAVNPTLLLTCLAFRLAGHLGRRLTG</sequence>
<evidence type="ECO:0000256" key="3">
    <source>
        <dbReference type="ARBA" id="ARBA00022630"/>
    </source>
</evidence>
<dbReference type="PRINTS" id="PR00420">
    <property type="entry name" value="RNGMNOXGNASE"/>
</dbReference>
<protein>
    <submittedName>
        <fullName evidence="8">Choline dehydrogenase-like flavoprotein</fullName>
    </submittedName>
</protein>
<comment type="similarity">
    <text evidence="2">Belongs to the GMC oxidoreductase family.</text>
</comment>
<evidence type="ECO:0000256" key="4">
    <source>
        <dbReference type="ARBA" id="ARBA00022827"/>
    </source>
</evidence>
<proteinExistence type="inferred from homology"/>
<evidence type="ECO:0000256" key="5">
    <source>
        <dbReference type="ARBA" id="ARBA00023002"/>
    </source>
</evidence>
<comment type="cofactor">
    <cofactor evidence="1">
        <name>FAD</name>
        <dbReference type="ChEBI" id="CHEBI:57692"/>
    </cofactor>
</comment>
<evidence type="ECO:0000313" key="9">
    <source>
        <dbReference type="Proteomes" id="UP000240800"/>
    </source>
</evidence>
<evidence type="ECO:0000256" key="1">
    <source>
        <dbReference type="ARBA" id="ARBA00001974"/>
    </source>
</evidence>
<dbReference type="InterPro" id="IPR036188">
    <property type="entry name" value="FAD/NAD-bd_sf"/>
</dbReference>
<organism evidence="8 9">
    <name type="scientific">Cereibacter johrii</name>
    <dbReference type="NCBI Taxonomy" id="445629"/>
    <lineage>
        <taxon>Bacteria</taxon>
        <taxon>Pseudomonadati</taxon>
        <taxon>Pseudomonadota</taxon>
        <taxon>Alphaproteobacteria</taxon>
        <taxon>Rhodobacterales</taxon>
        <taxon>Paracoccaceae</taxon>
        <taxon>Cereibacter</taxon>
    </lineage>
</organism>
<feature type="domain" description="Glucose-methanol-choline oxidoreductase C-terminal" evidence="7">
    <location>
        <begin position="406"/>
        <end position="528"/>
    </location>
</feature>
<feature type="region of interest" description="Disordered" evidence="6">
    <location>
        <begin position="40"/>
        <end position="62"/>
    </location>
</feature>
<keyword evidence="9" id="KW-1185">Reference proteome</keyword>
<keyword evidence="5" id="KW-0560">Oxidoreductase</keyword>
<dbReference type="Proteomes" id="UP000240800">
    <property type="component" value="Unassembled WGS sequence"/>
</dbReference>
<dbReference type="Pfam" id="PF05199">
    <property type="entry name" value="GMC_oxred_C"/>
    <property type="match status" value="1"/>
</dbReference>
<dbReference type="PANTHER" id="PTHR42784:SF1">
    <property type="entry name" value="PYRANOSE 2-OXIDASE"/>
    <property type="match status" value="1"/>
</dbReference>
<name>A0ABX5J9K8_9RHOB</name>
<dbReference type="SUPFAM" id="SSF51905">
    <property type="entry name" value="FAD/NAD(P)-binding domain"/>
    <property type="match status" value="1"/>
</dbReference>
<accession>A0ABX5J9K8</accession>